<dbReference type="EMBL" id="HACA01006783">
    <property type="protein sequence ID" value="CDW24144.1"/>
    <property type="molecule type" value="Transcribed_RNA"/>
</dbReference>
<organism evidence="2">
    <name type="scientific">Lepeophtheirus salmonis</name>
    <name type="common">Salmon louse</name>
    <name type="synonym">Caligus salmonis</name>
    <dbReference type="NCBI Taxonomy" id="72036"/>
    <lineage>
        <taxon>Eukaryota</taxon>
        <taxon>Metazoa</taxon>
        <taxon>Ecdysozoa</taxon>
        <taxon>Arthropoda</taxon>
        <taxon>Crustacea</taxon>
        <taxon>Multicrustacea</taxon>
        <taxon>Hexanauplia</taxon>
        <taxon>Copepoda</taxon>
        <taxon>Siphonostomatoida</taxon>
        <taxon>Caligidae</taxon>
        <taxon>Lepeophtheirus</taxon>
    </lineage>
</organism>
<sequence length="66" mass="7930">MWYKLFQDGREDANDTPRYRRSSTSATDETVKKIVFETVESLLEKMLWILTYRLACAIISFQTFWE</sequence>
<evidence type="ECO:0000313" key="2">
    <source>
        <dbReference type="EMBL" id="CDW24144.1"/>
    </source>
</evidence>
<protein>
    <submittedName>
        <fullName evidence="2">Uncharacterized protein</fullName>
    </submittedName>
</protein>
<name>A0A0K2TDL3_LEPSM</name>
<accession>A0A0K2TDL3</accession>
<feature type="compositionally biased region" description="Basic and acidic residues" evidence="1">
    <location>
        <begin position="7"/>
        <end position="18"/>
    </location>
</feature>
<reference evidence="2" key="1">
    <citation type="submission" date="2014-05" db="EMBL/GenBank/DDBJ databases">
        <authorList>
            <person name="Chronopoulou M."/>
        </authorList>
    </citation>
    <scope>NUCLEOTIDE SEQUENCE</scope>
    <source>
        <tissue evidence="2">Whole organism</tissue>
    </source>
</reference>
<dbReference type="AlphaFoldDB" id="A0A0K2TDL3"/>
<proteinExistence type="predicted"/>
<evidence type="ECO:0000256" key="1">
    <source>
        <dbReference type="SAM" id="MobiDB-lite"/>
    </source>
</evidence>
<feature type="region of interest" description="Disordered" evidence="1">
    <location>
        <begin position="1"/>
        <end position="27"/>
    </location>
</feature>